<reference evidence="1 2" key="1">
    <citation type="submission" date="2019-09" db="EMBL/GenBank/DDBJ databases">
        <title>Draft genome sequence of Psychrobacter nivimaris LAMA 639, in search for biotechnological relevant genes.</title>
        <authorList>
            <person name="Lima A.O.S."/>
            <person name="Staloch B.E.K."/>
            <person name="Freitas R.C."/>
            <person name="Niero H."/>
            <person name="Silva M.A.C."/>
        </authorList>
    </citation>
    <scope>NUCLEOTIDE SEQUENCE [LARGE SCALE GENOMIC DNA]</scope>
    <source>
        <strain evidence="1 2">LAMA 639</strain>
    </source>
</reference>
<dbReference type="AlphaFoldDB" id="A0A6N7BUT9"/>
<keyword evidence="2" id="KW-1185">Reference proteome</keyword>
<accession>A0A6N7BUT9</accession>
<dbReference type="Proteomes" id="UP000471465">
    <property type="component" value="Unassembled WGS sequence"/>
</dbReference>
<name>A0A6N7BUT9_9GAMM</name>
<comment type="caution">
    <text evidence="1">The sequence shown here is derived from an EMBL/GenBank/DDBJ whole genome shotgun (WGS) entry which is preliminary data.</text>
</comment>
<proteinExistence type="predicted"/>
<dbReference type="EMBL" id="VZIZ01000049">
    <property type="protein sequence ID" value="KAF0567385.1"/>
    <property type="molecule type" value="Genomic_DNA"/>
</dbReference>
<evidence type="ECO:0000313" key="2">
    <source>
        <dbReference type="Proteomes" id="UP000471465"/>
    </source>
</evidence>
<evidence type="ECO:0000313" key="1">
    <source>
        <dbReference type="EMBL" id="KAF0567385.1"/>
    </source>
</evidence>
<gene>
    <name evidence="1" type="ORF">FQV37_2241</name>
</gene>
<sequence length="281" mass="30569">MNNQVASPFSGNQITKPQQANAMIESESQRSIAEVQAAMAIAKRFPRNEVEAMDKIINSCQRATLAKTAMYQYPRGGQQVSGPSIRLAEAMAQQWGNIQYGIRELSQGNGESTVEAFAWDIETNTKQVKVFQVPHVRHTRNGVTKLTDPRDIYETVANNGARRLRACILGVIPGDVIDAAVNQCQLTIQAQADTSPDGIKQLLESFASIGVTKAMIEKRIKCRAEKMQPAQVVDLLNIGNGINSGYSSVADFFDMPTETVTNAGLNDAIAKAATKIPDTVQ</sequence>
<organism evidence="1 2">
    <name type="scientific">Psychrobacter nivimaris</name>
    <dbReference type="NCBI Taxonomy" id="281738"/>
    <lineage>
        <taxon>Bacteria</taxon>
        <taxon>Pseudomonadati</taxon>
        <taxon>Pseudomonadota</taxon>
        <taxon>Gammaproteobacteria</taxon>
        <taxon>Moraxellales</taxon>
        <taxon>Moraxellaceae</taxon>
        <taxon>Psychrobacter</taxon>
    </lineage>
</organism>
<protein>
    <submittedName>
        <fullName evidence="1">Uncharacterized protein</fullName>
    </submittedName>
</protein>
<dbReference type="RefSeq" id="WP_160023741.1">
    <property type="nucleotide sequence ID" value="NZ_VZIZ01000049.1"/>
</dbReference>